<dbReference type="AlphaFoldDB" id="A0A7S1IQE1"/>
<dbReference type="EMBL" id="HBGA01082779">
    <property type="protein sequence ID" value="CAD9019761.1"/>
    <property type="molecule type" value="Transcribed_RNA"/>
</dbReference>
<sequence>MSGCQRRNSRLNQTLNYLWQSVIFHETQDWIGVSGSAGFPGNMNSTTMQPSFSVVDGPVLSSRNPEIRCGKEVTSKVRNTNVQVIRSKSVGVAPLCTHTLQQMG</sequence>
<evidence type="ECO:0000313" key="1">
    <source>
        <dbReference type="EMBL" id="CAD9019761.1"/>
    </source>
</evidence>
<reference evidence="1" key="1">
    <citation type="submission" date="2021-01" db="EMBL/GenBank/DDBJ databases">
        <authorList>
            <person name="Corre E."/>
            <person name="Pelletier E."/>
            <person name="Niang G."/>
            <person name="Scheremetjew M."/>
            <person name="Finn R."/>
            <person name="Kale V."/>
            <person name="Holt S."/>
            <person name="Cochrane G."/>
            <person name="Meng A."/>
            <person name="Brown T."/>
            <person name="Cohen L."/>
        </authorList>
    </citation>
    <scope>NUCLEOTIDE SEQUENCE</scope>
    <source>
        <strain evidence="1">NIES-381</strain>
    </source>
</reference>
<organism evidence="1">
    <name type="scientific">Eutreptiella gymnastica</name>
    <dbReference type="NCBI Taxonomy" id="73025"/>
    <lineage>
        <taxon>Eukaryota</taxon>
        <taxon>Discoba</taxon>
        <taxon>Euglenozoa</taxon>
        <taxon>Euglenida</taxon>
        <taxon>Spirocuta</taxon>
        <taxon>Euglenophyceae</taxon>
        <taxon>Eutreptiales</taxon>
        <taxon>Eutreptiaceae</taxon>
        <taxon>Eutreptiella</taxon>
    </lineage>
</organism>
<proteinExistence type="predicted"/>
<name>A0A7S1IQE1_9EUGL</name>
<gene>
    <name evidence="1" type="ORF">EGYM00392_LOCUS30875</name>
</gene>
<accession>A0A7S1IQE1</accession>
<protein>
    <submittedName>
        <fullName evidence="1">Uncharacterized protein</fullName>
    </submittedName>
</protein>